<accession>A0ABS7CSP9</accession>
<evidence type="ECO:0000313" key="3">
    <source>
        <dbReference type="Proteomes" id="UP000813018"/>
    </source>
</evidence>
<name>A0ABS7CSP9_9BACT</name>
<dbReference type="EMBL" id="JAHYXK010000004">
    <property type="protein sequence ID" value="MBW7466874.1"/>
    <property type="molecule type" value="Genomic_DNA"/>
</dbReference>
<keyword evidence="1" id="KW-0732">Signal</keyword>
<comment type="caution">
    <text evidence="2">The sequence shown here is derived from an EMBL/GenBank/DDBJ whole genome shotgun (WGS) entry which is preliminary data.</text>
</comment>
<reference evidence="2 3" key="1">
    <citation type="journal article" date="2016" name="Int. J. Syst. Evol. Microbiol.">
        <title>Pontibacter aydingkolensis sp. nov., isolated from soil of a salt lake.</title>
        <authorList>
            <person name="Osman G."/>
            <person name="Zhang T."/>
            <person name="Lou K."/>
            <person name="Gao Y."/>
            <person name="Chang W."/>
            <person name="Lin Q."/>
            <person name="Yang H.M."/>
            <person name="Huo X.D."/>
            <person name="Wang N."/>
        </authorList>
    </citation>
    <scope>NUCLEOTIDE SEQUENCE [LARGE SCALE GENOMIC DNA]</scope>
    <source>
        <strain evidence="2 3">KACC 19255</strain>
    </source>
</reference>
<organism evidence="2 3">
    <name type="scientific">Pontibacter aydingkolensis</name>
    <dbReference type="NCBI Taxonomy" id="1911536"/>
    <lineage>
        <taxon>Bacteria</taxon>
        <taxon>Pseudomonadati</taxon>
        <taxon>Bacteroidota</taxon>
        <taxon>Cytophagia</taxon>
        <taxon>Cytophagales</taxon>
        <taxon>Hymenobacteraceae</taxon>
        <taxon>Pontibacter</taxon>
    </lineage>
</organism>
<keyword evidence="3" id="KW-1185">Reference proteome</keyword>
<dbReference type="NCBIfam" id="TIGR04183">
    <property type="entry name" value="Por_Secre_tail"/>
    <property type="match status" value="1"/>
</dbReference>
<dbReference type="Gene3D" id="2.60.40.10">
    <property type="entry name" value="Immunoglobulins"/>
    <property type="match status" value="1"/>
</dbReference>
<evidence type="ECO:0000256" key="1">
    <source>
        <dbReference type="SAM" id="SignalP"/>
    </source>
</evidence>
<dbReference type="CDD" id="cd00146">
    <property type="entry name" value="PKD"/>
    <property type="match status" value="1"/>
</dbReference>
<protein>
    <submittedName>
        <fullName evidence="2">T9SS type A sorting domain-containing protein</fullName>
    </submittedName>
</protein>
<dbReference type="SUPFAM" id="SSF49299">
    <property type="entry name" value="PKD domain"/>
    <property type="match status" value="1"/>
</dbReference>
<feature type="signal peptide" evidence="1">
    <location>
        <begin position="1"/>
        <end position="20"/>
    </location>
</feature>
<sequence>MKEVYMLIICALFCTSQAGAQSVLTFSVKQPPPLLIDAGADVRIEKGEKVRLGGALPVSGGAGPYTYIWSPSKGLDRADIPNPTASPDSTTTYTLTVSDQAGCSQATAVTVTVNEVTGLEDLADQFGLTVVPNPNRGRFLVSTTREVGKGLVLLEVFDPVGRLVYRETVKGYNAMKERIVVLPSSRQGLYILRLTGDRIAISRKILVQ</sequence>
<proteinExistence type="predicted"/>
<dbReference type="InterPro" id="IPR013783">
    <property type="entry name" value="Ig-like_fold"/>
</dbReference>
<dbReference type="InterPro" id="IPR035986">
    <property type="entry name" value="PKD_dom_sf"/>
</dbReference>
<dbReference type="RefSeq" id="WP_219876750.1">
    <property type="nucleotide sequence ID" value="NZ_JAHYXK010000004.1"/>
</dbReference>
<evidence type="ECO:0000313" key="2">
    <source>
        <dbReference type="EMBL" id="MBW7466874.1"/>
    </source>
</evidence>
<dbReference type="Proteomes" id="UP000813018">
    <property type="component" value="Unassembled WGS sequence"/>
</dbReference>
<gene>
    <name evidence="2" type="ORF">K0O23_07325</name>
</gene>
<feature type="chain" id="PRO_5047330855" evidence="1">
    <location>
        <begin position="21"/>
        <end position="208"/>
    </location>
</feature>
<dbReference type="InterPro" id="IPR026444">
    <property type="entry name" value="Secre_tail"/>
</dbReference>